<dbReference type="OrthoDB" id="9799073at2"/>
<dbReference type="GO" id="GO:0008320">
    <property type="term" value="F:protein transmembrane transporter activity"/>
    <property type="evidence" value="ECO:0007669"/>
    <property type="project" value="UniProtKB-UniRule"/>
</dbReference>
<dbReference type="AlphaFoldDB" id="A0A6M0R8M6"/>
<dbReference type="GO" id="GO:0043952">
    <property type="term" value="P:protein transport by the Sec complex"/>
    <property type="evidence" value="ECO:0007669"/>
    <property type="project" value="UniProtKB-UniRule"/>
</dbReference>
<evidence type="ECO:0000256" key="2">
    <source>
        <dbReference type="ARBA" id="ARBA00022448"/>
    </source>
</evidence>
<dbReference type="RefSeq" id="WP_050606366.1">
    <property type="nucleotide sequence ID" value="NZ_CABKUB010000006.1"/>
</dbReference>
<evidence type="ECO:0000256" key="3">
    <source>
        <dbReference type="ARBA" id="ARBA00022475"/>
    </source>
</evidence>
<name>A0A6M0R8M6_9CLOT</name>
<dbReference type="Pfam" id="PF00584">
    <property type="entry name" value="SecE"/>
    <property type="match status" value="1"/>
</dbReference>
<keyword evidence="6 9" id="KW-1133">Transmembrane helix</keyword>
<evidence type="ECO:0000256" key="9">
    <source>
        <dbReference type="HAMAP-Rule" id="MF_00422"/>
    </source>
</evidence>
<keyword evidence="2 9" id="KW-0813">Transport</keyword>
<comment type="similarity">
    <text evidence="9">Belongs to the SecE/SEC61-gamma family.</text>
</comment>
<dbReference type="PANTHER" id="PTHR33910">
    <property type="entry name" value="PROTEIN TRANSLOCASE SUBUNIT SECE"/>
    <property type="match status" value="1"/>
</dbReference>
<dbReference type="GO" id="GO:0005886">
    <property type="term" value="C:plasma membrane"/>
    <property type="evidence" value="ECO:0007669"/>
    <property type="project" value="UniProtKB-SubCell"/>
</dbReference>
<evidence type="ECO:0000256" key="4">
    <source>
        <dbReference type="ARBA" id="ARBA00022692"/>
    </source>
</evidence>
<sequence>MGANSKIQSSNNKGIIGFFKEIRLELKRMTWAPKKDVKKAAITVMTFCIIFMVLVGAFDYIFSSLFKFIFSL</sequence>
<evidence type="ECO:0000256" key="5">
    <source>
        <dbReference type="ARBA" id="ARBA00022927"/>
    </source>
</evidence>
<protein>
    <recommendedName>
        <fullName evidence="9">Protein translocase subunit SecE</fullName>
    </recommendedName>
</protein>
<comment type="subunit">
    <text evidence="9">Component of the Sec protein translocase complex. Heterotrimer consisting of SecY, SecE and SecG subunits. The heterotrimers can form oligomers, although 1 heterotrimer is thought to be able to translocate proteins. Interacts with the ribosome. Interacts with SecDF, and other proteins may be involved. Interacts with SecA.</text>
</comment>
<dbReference type="GO" id="GO:0009306">
    <property type="term" value="P:protein secretion"/>
    <property type="evidence" value="ECO:0007669"/>
    <property type="project" value="UniProtKB-UniRule"/>
</dbReference>
<evidence type="ECO:0000313" key="11">
    <source>
        <dbReference type="Proteomes" id="UP000473885"/>
    </source>
</evidence>
<keyword evidence="4 9" id="KW-0812">Transmembrane</keyword>
<dbReference type="InterPro" id="IPR038379">
    <property type="entry name" value="SecE_sf"/>
</dbReference>
<dbReference type="GO" id="GO:0006605">
    <property type="term" value="P:protein targeting"/>
    <property type="evidence" value="ECO:0007669"/>
    <property type="project" value="UniProtKB-UniRule"/>
</dbReference>
<keyword evidence="11" id="KW-1185">Reference proteome</keyword>
<keyword evidence="3 9" id="KW-1003">Cell membrane</keyword>
<comment type="subcellular location">
    <subcellularLocation>
        <location evidence="9">Cell membrane</location>
        <topology evidence="9">Single-pass membrane protein</topology>
    </subcellularLocation>
    <subcellularLocation>
        <location evidence="1">Membrane</location>
    </subcellularLocation>
</comment>
<evidence type="ECO:0000256" key="7">
    <source>
        <dbReference type="ARBA" id="ARBA00023010"/>
    </source>
</evidence>
<dbReference type="Proteomes" id="UP000473885">
    <property type="component" value="Unassembled WGS sequence"/>
</dbReference>
<dbReference type="GO" id="GO:0065002">
    <property type="term" value="P:intracellular protein transmembrane transport"/>
    <property type="evidence" value="ECO:0007669"/>
    <property type="project" value="UniProtKB-UniRule"/>
</dbReference>
<keyword evidence="5 9" id="KW-0653">Protein transport</keyword>
<feature type="transmembrane region" description="Helical" evidence="9">
    <location>
        <begin position="40"/>
        <end position="62"/>
    </location>
</feature>
<comment type="caution">
    <text evidence="10">The sequence shown here is derived from an EMBL/GenBank/DDBJ whole genome shotgun (WGS) entry which is preliminary data.</text>
</comment>
<proteinExistence type="inferred from homology"/>
<evidence type="ECO:0000313" key="10">
    <source>
        <dbReference type="EMBL" id="NEZ46602.1"/>
    </source>
</evidence>
<dbReference type="NCBIfam" id="TIGR00964">
    <property type="entry name" value="secE_bact"/>
    <property type="match status" value="1"/>
</dbReference>
<dbReference type="InterPro" id="IPR005807">
    <property type="entry name" value="SecE_bac"/>
</dbReference>
<comment type="function">
    <text evidence="9">Essential subunit of the Sec protein translocation channel SecYEG. Clamps together the 2 halves of SecY. May contact the channel plug during translocation.</text>
</comment>
<reference evidence="10 11" key="1">
    <citation type="submission" date="2019-04" db="EMBL/GenBank/DDBJ databases">
        <title>Genome sequencing of Clostridium botulinum Groups I-IV and Clostridium butyricum.</title>
        <authorList>
            <person name="Brunt J."/>
            <person name="Van Vliet A.H.M."/>
            <person name="Stringer S.C."/>
            <person name="Carter A.T."/>
            <person name="Peck M.W."/>
        </authorList>
    </citation>
    <scope>NUCLEOTIDE SEQUENCE [LARGE SCALE GENOMIC DNA]</scope>
    <source>
        <strain evidence="10 11">IFR 18/094</strain>
    </source>
</reference>
<dbReference type="EMBL" id="SXDP01000003">
    <property type="protein sequence ID" value="NEZ46602.1"/>
    <property type="molecule type" value="Genomic_DNA"/>
</dbReference>
<evidence type="ECO:0000256" key="1">
    <source>
        <dbReference type="ARBA" id="ARBA00004370"/>
    </source>
</evidence>
<evidence type="ECO:0000256" key="6">
    <source>
        <dbReference type="ARBA" id="ARBA00022989"/>
    </source>
</evidence>
<accession>A0A6M0R8M6</accession>
<keyword evidence="7 9" id="KW-0811">Translocation</keyword>
<keyword evidence="8 9" id="KW-0472">Membrane</keyword>
<dbReference type="InterPro" id="IPR001901">
    <property type="entry name" value="Translocase_SecE/Sec61-g"/>
</dbReference>
<evidence type="ECO:0000256" key="8">
    <source>
        <dbReference type="ARBA" id="ARBA00023136"/>
    </source>
</evidence>
<organism evidence="10 11">
    <name type="scientific">Clostridium niameyense</name>
    <dbReference type="NCBI Taxonomy" id="1622073"/>
    <lineage>
        <taxon>Bacteria</taxon>
        <taxon>Bacillati</taxon>
        <taxon>Bacillota</taxon>
        <taxon>Clostridia</taxon>
        <taxon>Eubacteriales</taxon>
        <taxon>Clostridiaceae</taxon>
        <taxon>Clostridium</taxon>
    </lineage>
</organism>
<dbReference type="PANTHER" id="PTHR33910:SF1">
    <property type="entry name" value="PROTEIN TRANSLOCASE SUBUNIT SECE"/>
    <property type="match status" value="1"/>
</dbReference>
<gene>
    <name evidence="9 10" type="primary">secE</name>
    <name evidence="10" type="ORF">FDF74_05165</name>
</gene>
<dbReference type="HAMAP" id="MF_00422">
    <property type="entry name" value="SecE"/>
    <property type="match status" value="1"/>
</dbReference>
<dbReference type="Gene3D" id="1.20.5.1030">
    <property type="entry name" value="Preprotein translocase secy subunit"/>
    <property type="match status" value="1"/>
</dbReference>